<dbReference type="HOGENOM" id="CLU_196772_0_0_1"/>
<protein>
    <submittedName>
        <fullName evidence="3">Phosphatidylserine decarboxylase</fullName>
    </submittedName>
</protein>
<organism evidence="3 4">
    <name type="scientific">Coniosporium apollinis (strain CBS 100218)</name>
    <name type="common">Rock-inhabiting black yeast</name>
    <dbReference type="NCBI Taxonomy" id="1168221"/>
    <lineage>
        <taxon>Eukaryota</taxon>
        <taxon>Fungi</taxon>
        <taxon>Dikarya</taxon>
        <taxon>Ascomycota</taxon>
        <taxon>Pezizomycotina</taxon>
        <taxon>Dothideomycetes</taxon>
        <taxon>Dothideomycetes incertae sedis</taxon>
        <taxon>Coniosporium</taxon>
    </lineage>
</organism>
<name>R7Z3V5_CONA1</name>
<accession>R7Z3V5</accession>
<dbReference type="OrthoDB" id="5973539at2759"/>
<dbReference type="InterPro" id="IPR003817">
    <property type="entry name" value="PS_Dcarbxylase"/>
</dbReference>
<dbReference type="GO" id="GO:0008654">
    <property type="term" value="P:phospholipid biosynthetic process"/>
    <property type="evidence" value="ECO:0007669"/>
    <property type="project" value="InterPro"/>
</dbReference>
<dbReference type="EMBL" id="JH767601">
    <property type="protein sequence ID" value="EON68783.1"/>
    <property type="molecule type" value="Genomic_DNA"/>
</dbReference>
<reference evidence="4" key="1">
    <citation type="submission" date="2012-06" db="EMBL/GenBank/DDBJ databases">
        <title>The genome sequence of Coniosporium apollinis CBS 100218.</title>
        <authorList>
            <consortium name="The Broad Institute Genome Sequencing Platform"/>
            <person name="Cuomo C."/>
            <person name="Gorbushina A."/>
            <person name="Noack S."/>
            <person name="Walker B."/>
            <person name="Young S.K."/>
            <person name="Zeng Q."/>
            <person name="Gargeya S."/>
            <person name="Fitzgerald M."/>
            <person name="Haas B."/>
            <person name="Abouelleil A."/>
            <person name="Alvarado L."/>
            <person name="Arachchi H.M."/>
            <person name="Berlin A.M."/>
            <person name="Chapman S.B."/>
            <person name="Goldberg J."/>
            <person name="Griggs A."/>
            <person name="Gujja S."/>
            <person name="Hansen M."/>
            <person name="Howarth C."/>
            <person name="Imamovic A."/>
            <person name="Larimer J."/>
            <person name="McCowan C."/>
            <person name="Montmayeur A."/>
            <person name="Murphy C."/>
            <person name="Neiman D."/>
            <person name="Pearson M."/>
            <person name="Priest M."/>
            <person name="Roberts A."/>
            <person name="Saif S."/>
            <person name="Shea T."/>
            <person name="Sisk P."/>
            <person name="Sykes S."/>
            <person name="Wortman J."/>
            <person name="Nusbaum C."/>
            <person name="Birren B."/>
        </authorList>
    </citation>
    <scope>NUCLEOTIDE SEQUENCE [LARGE SCALE GENOMIC DNA]</scope>
    <source>
        <strain evidence="4">CBS 100218</strain>
    </source>
</reference>
<evidence type="ECO:0000313" key="3">
    <source>
        <dbReference type="EMBL" id="EON68783.1"/>
    </source>
</evidence>
<sequence>MAVVMIGMAEVSVVDFDTLPRFEKGQETGRFHFGGSMHCLIFGPNVDVRFEPNAQPRNEDPVPVLGKLATAVV</sequence>
<keyword evidence="4" id="KW-1185">Reference proteome</keyword>
<dbReference type="Proteomes" id="UP000016924">
    <property type="component" value="Unassembled WGS sequence"/>
</dbReference>
<dbReference type="AlphaFoldDB" id="R7Z3V5"/>
<gene>
    <name evidence="3" type="ORF">W97_08041</name>
</gene>
<evidence type="ECO:0000256" key="2">
    <source>
        <dbReference type="ARBA" id="ARBA00023239"/>
    </source>
</evidence>
<dbReference type="STRING" id="1168221.R7Z3V5"/>
<evidence type="ECO:0000256" key="1">
    <source>
        <dbReference type="ARBA" id="ARBA00022793"/>
    </source>
</evidence>
<dbReference type="GO" id="GO:0004609">
    <property type="term" value="F:phosphatidylserine decarboxylase activity"/>
    <property type="evidence" value="ECO:0007669"/>
    <property type="project" value="InterPro"/>
</dbReference>
<evidence type="ECO:0000313" key="4">
    <source>
        <dbReference type="Proteomes" id="UP000016924"/>
    </source>
</evidence>
<keyword evidence="1" id="KW-0210">Decarboxylase</keyword>
<proteinExistence type="predicted"/>
<dbReference type="Pfam" id="PF02666">
    <property type="entry name" value="PS_Dcarbxylase"/>
    <property type="match status" value="1"/>
</dbReference>
<keyword evidence="2" id="KW-0456">Lyase</keyword>
<dbReference type="RefSeq" id="XP_007784100.1">
    <property type="nucleotide sequence ID" value="XM_007785910.1"/>
</dbReference>
<dbReference type="GeneID" id="19905352"/>